<dbReference type="PANTHER" id="PTHR47271">
    <property type="entry name" value="ARGININE DEIMINASE"/>
    <property type="match status" value="1"/>
</dbReference>
<evidence type="ECO:0008006" key="3">
    <source>
        <dbReference type="Google" id="ProtNLM"/>
    </source>
</evidence>
<dbReference type="SUPFAM" id="SSF55909">
    <property type="entry name" value="Pentein"/>
    <property type="match status" value="1"/>
</dbReference>
<evidence type="ECO:0000313" key="2">
    <source>
        <dbReference type="Proteomes" id="UP000182062"/>
    </source>
</evidence>
<dbReference type="GO" id="GO:0016990">
    <property type="term" value="F:arginine deiminase activity"/>
    <property type="evidence" value="ECO:0007669"/>
    <property type="project" value="TreeGrafter"/>
</dbReference>
<evidence type="ECO:0000313" key="1">
    <source>
        <dbReference type="EMBL" id="OIU72012.1"/>
    </source>
</evidence>
<gene>
    <name evidence="1" type="ORF">BHE18_05060</name>
</gene>
<dbReference type="Proteomes" id="UP000182062">
    <property type="component" value="Unassembled WGS sequence"/>
</dbReference>
<organism evidence="1 2">
    <name type="scientific">Rossellomorea aquimaris</name>
    <dbReference type="NCBI Taxonomy" id="189382"/>
    <lineage>
        <taxon>Bacteria</taxon>
        <taxon>Bacillati</taxon>
        <taxon>Bacillota</taxon>
        <taxon>Bacilli</taxon>
        <taxon>Bacillales</taxon>
        <taxon>Bacillaceae</taxon>
        <taxon>Rossellomorea</taxon>
    </lineage>
</organism>
<proteinExistence type="predicted"/>
<dbReference type="GO" id="GO:0019546">
    <property type="term" value="P:L-arginine deiminase pathway"/>
    <property type="evidence" value="ECO:0007669"/>
    <property type="project" value="TreeGrafter"/>
</dbReference>
<dbReference type="AlphaFoldDB" id="A0A1J6W5V0"/>
<accession>A0A1J6W5V0</accession>
<comment type="caution">
    <text evidence="1">The sequence shown here is derived from an EMBL/GenBank/DDBJ whole genome shotgun (WGS) entry which is preliminary data.</text>
</comment>
<reference evidence="1 2" key="1">
    <citation type="submission" date="2016-09" db="EMBL/GenBank/DDBJ databases">
        <title>Bacillus aquimaris SAMM genome sequence reveals colonization and biosurfactant production capacities.</title>
        <authorList>
            <person name="Waghmode S.R."/>
            <person name="Suryavanshi M.V."/>
        </authorList>
    </citation>
    <scope>NUCLEOTIDE SEQUENCE [LARGE SCALE GENOMIC DNA]</scope>
    <source>
        <strain evidence="1 2">SAMM</strain>
    </source>
</reference>
<keyword evidence="2" id="KW-1185">Reference proteome</keyword>
<sequence length="286" mass="32775">MPLRRVSMKEIQLNCLNEFSPLQEVILCEPTFMKIQDVINETQRRYHKENIDVEKAVLQHNKFLEVLGKNKIKTHLLSPKSTFPEQVFTRDIGFTVGRTLFISDMKMPVRQGEEIELKNWLSARGMSYIDLVEDETEGGDVLVHGNKVFIGLSDRTTPEAVERIQSSLPHCDVIPLPIHEDILHLDCIFNIVSDNEALIYREGLRKEDITRLSSHFELIDVSREEQFTMGVNVLSIGNKKVISLPINKGVNRKLRDRGFEVIEVDFDEIIKSGGSFRCCTLPLLRG</sequence>
<name>A0A1J6W5V0_9BACI</name>
<dbReference type="Gene3D" id="3.75.10.10">
    <property type="entry name" value="L-arginine/glycine Amidinotransferase, Chain A"/>
    <property type="match status" value="1"/>
</dbReference>
<dbReference type="Pfam" id="PF19420">
    <property type="entry name" value="DDAH_eukar"/>
    <property type="match status" value="1"/>
</dbReference>
<dbReference type="PANTHER" id="PTHR47271:SF2">
    <property type="entry name" value="ARGININE DEIMINASE"/>
    <property type="match status" value="1"/>
</dbReference>
<dbReference type="EMBL" id="MINN01000074">
    <property type="protein sequence ID" value="OIU72012.1"/>
    <property type="molecule type" value="Genomic_DNA"/>
</dbReference>
<protein>
    <recommendedName>
        <fullName evidence="3">N-Dimethylarginine dimethylaminohydrolase</fullName>
    </recommendedName>
</protein>